<evidence type="ECO:0000313" key="2">
    <source>
        <dbReference type="Proteomes" id="UP000027120"/>
    </source>
</evidence>
<feature type="non-terminal residue" evidence="1">
    <location>
        <position position="171"/>
    </location>
</feature>
<dbReference type="EMBL" id="KK786429">
    <property type="protein sequence ID" value="KDO39610.1"/>
    <property type="molecule type" value="Genomic_DNA"/>
</dbReference>
<protein>
    <submittedName>
        <fullName evidence="1">Uncharacterized protein</fullName>
    </submittedName>
</protein>
<sequence>MKGDTWRMAVDKLVKGLKLRLKVEKLTGSCCNAIYLSGVLGAHAGVSIAKKGIPSLISHTFKEGPRAMSLMQAKPKGTAVRFLIRGAGGLLNETEIPRVGILNDTKCAAVEAGFVMVSSVDSISANLKGNPGLALAARAVFQDHTDKFLWIVELLPQDFFIELQISQALID</sequence>
<gene>
    <name evidence="1" type="ORF">CISIN_1g0381531mg</name>
</gene>
<name>A0A067DDI5_CITSI</name>
<proteinExistence type="predicted"/>
<reference evidence="1 2" key="1">
    <citation type="submission" date="2014-04" db="EMBL/GenBank/DDBJ databases">
        <authorList>
            <consortium name="International Citrus Genome Consortium"/>
            <person name="Gmitter F."/>
            <person name="Chen C."/>
            <person name="Farmerie W."/>
            <person name="Harkins T."/>
            <person name="Desany B."/>
            <person name="Mohiuddin M."/>
            <person name="Kodira C."/>
            <person name="Borodovsky M."/>
            <person name="Lomsadze A."/>
            <person name="Burns P."/>
            <person name="Jenkins J."/>
            <person name="Prochnik S."/>
            <person name="Shu S."/>
            <person name="Chapman J."/>
            <person name="Pitluck S."/>
            <person name="Schmutz J."/>
            <person name="Rokhsar D."/>
        </authorList>
    </citation>
    <scope>NUCLEOTIDE SEQUENCE</scope>
</reference>
<accession>A0A067DDI5</accession>
<dbReference type="Proteomes" id="UP000027120">
    <property type="component" value="Unassembled WGS sequence"/>
</dbReference>
<dbReference type="AlphaFoldDB" id="A0A067DDI5"/>
<keyword evidence="2" id="KW-1185">Reference proteome</keyword>
<evidence type="ECO:0000313" key="1">
    <source>
        <dbReference type="EMBL" id="KDO39610.1"/>
    </source>
</evidence>
<organism evidence="1 2">
    <name type="scientific">Citrus sinensis</name>
    <name type="common">Sweet orange</name>
    <name type="synonym">Citrus aurantium var. sinensis</name>
    <dbReference type="NCBI Taxonomy" id="2711"/>
    <lineage>
        <taxon>Eukaryota</taxon>
        <taxon>Viridiplantae</taxon>
        <taxon>Streptophyta</taxon>
        <taxon>Embryophyta</taxon>
        <taxon>Tracheophyta</taxon>
        <taxon>Spermatophyta</taxon>
        <taxon>Magnoliopsida</taxon>
        <taxon>eudicotyledons</taxon>
        <taxon>Gunneridae</taxon>
        <taxon>Pentapetalae</taxon>
        <taxon>rosids</taxon>
        <taxon>malvids</taxon>
        <taxon>Sapindales</taxon>
        <taxon>Rutaceae</taxon>
        <taxon>Aurantioideae</taxon>
        <taxon>Citrus</taxon>
    </lineage>
</organism>